<dbReference type="EMBL" id="BAAAMR010000013">
    <property type="protein sequence ID" value="GAA2129294.1"/>
    <property type="molecule type" value="Genomic_DNA"/>
</dbReference>
<organism evidence="1 2">
    <name type="scientific">Actinomadura napierensis</name>
    <dbReference type="NCBI Taxonomy" id="267854"/>
    <lineage>
        <taxon>Bacteria</taxon>
        <taxon>Bacillati</taxon>
        <taxon>Actinomycetota</taxon>
        <taxon>Actinomycetes</taxon>
        <taxon>Streptosporangiales</taxon>
        <taxon>Thermomonosporaceae</taxon>
        <taxon>Actinomadura</taxon>
    </lineage>
</organism>
<comment type="caution">
    <text evidence="1">The sequence shown here is derived from an EMBL/GenBank/DDBJ whole genome shotgun (WGS) entry which is preliminary data.</text>
</comment>
<proteinExistence type="predicted"/>
<evidence type="ECO:0000313" key="1">
    <source>
        <dbReference type="EMBL" id="GAA2129294.1"/>
    </source>
</evidence>
<evidence type="ECO:0000313" key="2">
    <source>
        <dbReference type="Proteomes" id="UP001501020"/>
    </source>
</evidence>
<name>A0ABN2YP73_9ACTN</name>
<dbReference type="RefSeq" id="WP_344264067.1">
    <property type="nucleotide sequence ID" value="NZ_BAAAMR010000013.1"/>
</dbReference>
<reference evidence="1 2" key="1">
    <citation type="journal article" date="2019" name="Int. J. Syst. Evol. Microbiol.">
        <title>The Global Catalogue of Microorganisms (GCM) 10K type strain sequencing project: providing services to taxonomists for standard genome sequencing and annotation.</title>
        <authorList>
            <consortium name="The Broad Institute Genomics Platform"/>
            <consortium name="The Broad Institute Genome Sequencing Center for Infectious Disease"/>
            <person name="Wu L."/>
            <person name="Ma J."/>
        </authorList>
    </citation>
    <scope>NUCLEOTIDE SEQUENCE [LARGE SCALE GENOMIC DNA]</scope>
    <source>
        <strain evidence="1 2">JCM 13850</strain>
    </source>
</reference>
<gene>
    <name evidence="1" type="ORF">GCM10009727_20640</name>
</gene>
<keyword evidence="2" id="KW-1185">Reference proteome</keyword>
<dbReference type="Proteomes" id="UP001501020">
    <property type="component" value="Unassembled WGS sequence"/>
</dbReference>
<protein>
    <submittedName>
        <fullName evidence="1">Uncharacterized protein</fullName>
    </submittedName>
</protein>
<accession>A0ABN2YP73</accession>
<sequence length="125" mass="13763">MNDSDTQYEEGSWRAVALALVNALERRGLEAQVHGHRAVRVSNPAGEPDPDDPCGALMHPGMRQEVVCRSHDGALWWWWAWAGPTRQSPPELELLCPLLETDTAAERIARVLAVPFADSPAETSP</sequence>